<reference evidence="5" key="1">
    <citation type="submission" date="2018-11" db="EMBL/GenBank/DDBJ databases">
        <title>Myxobolus squamalis genome and transcriptome.</title>
        <authorList>
            <person name="Yahalomi D."/>
            <person name="Atkinson S.D."/>
            <person name="Neuhof M."/>
            <person name="Chang E.S."/>
            <person name="Philippe H."/>
            <person name="Cartwright P."/>
            <person name="Bartholomew J.L."/>
            <person name="Huchon D."/>
        </authorList>
    </citation>
    <scope>NUCLEOTIDE SEQUENCE</scope>
    <source>
        <strain evidence="5">71B08</strain>
        <tissue evidence="5">Whole</tissue>
    </source>
</reference>
<organism evidence="5">
    <name type="scientific">Myxobolus squamalis</name>
    <name type="common">Myxosporean</name>
    <dbReference type="NCBI Taxonomy" id="59785"/>
    <lineage>
        <taxon>Eukaryota</taxon>
        <taxon>Metazoa</taxon>
        <taxon>Cnidaria</taxon>
        <taxon>Myxozoa</taxon>
        <taxon>Myxosporea</taxon>
        <taxon>Bivalvulida</taxon>
        <taxon>Platysporina</taxon>
        <taxon>Myxobolidae</taxon>
        <taxon>Myxobolus</taxon>
    </lineage>
</organism>
<dbReference type="PANTHER" id="PTHR12103:SF15">
    <property type="entry name" value="CYTOSOLIC PURINE 5'-NUCLEOTIDASE"/>
    <property type="match status" value="1"/>
</dbReference>
<dbReference type="EMBL" id="GHBR01000155">
    <property type="protein sequence ID" value="NDJ95753.1"/>
    <property type="molecule type" value="Transcribed_RNA"/>
</dbReference>
<sequence length="321" mass="37480">MEIKQADSNMMHYRRENSQRIFVNRNIFLEKIQYIGFDMDYTLAEYISPGYEKLIYKHALKRLISMGYPPGIADLAYNPKFATRGVVFDKRYGNFLKVDPYGNIMSAVHGLDYLEITESRKKYRNRFIDIGDIERFVIFNTLFEFASMFLISAVVDYFEKHSEWRLNELQTGVERDSIQIAFKTIFDDVISVFGKIHNEREMKQETIDNISLYIKKDERLPLLLMRIRDFGRKTFLVTNSDFWYTNCVMTYLFANACAHGPKFSDDWKSYFDIIVVEATKPKFFAEGTSMCQVDLSTGKKHIGVFKGKISPGDVFTGGIFL</sequence>
<evidence type="ECO:0000256" key="2">
    <source>
        <dbReference type="ARBA" id="ARBA00022723"/>
    </source>
</evidence>
<comment type="similarity">
    <text evidence="1">Belongs to the 5'(3')-deoxyribonucleotidase family.</text>
</comment>
<dbReference type="AlphaFoldDB" id="A0A6B2G4R4"/>
<proteinExistence type="inferred from homology"/>
<accession>A0A6B2G4R4</accession>
<dbReference type="PANTHER" id="PTHR12103">
    <property type="entry name" value="5'-NUCLEOTIDASE DOMAIN-CONTAINING"/>
    <property type="match status" value="1"/>
</dbReference>
<name>A0A6B2G4R4_MYXSQ</name>
<evidence type="ECO:0000313" key="5">
    <source>
        <dbReference type="EMBL" id="NDJ95753.1"/>
    </source>
</evidence>
<dbReference type="InterPro" id="IPR008380">
    <property type="entry name" value="HAD-SF_hydro_IG_5-nucl"/>
</dbReference>
<keyword evidence="3" id="KW-0378">Hydrolase</keyword>
<keyword evidence="4" id="KW-0460">Magnesium</keyword>
<dbReference type="SUPFAM" id="SSF56784">
    <property type="entry name" value="HAD-like"/>
    <property type="match status" value="1"/>
</dbReference>
<dbReference type="InterPro" id="IPR036412">
    <property type="entry name" value="HAD-like_sf"/>
</dbReference>
<dbReference type="Gene3D" id="3.40.50.1000">
    <property type="entry name" value="HAD superfamily/HAD-like"/>
    <property type="match status" value="2"/>
</dbReference>
<dbReference type="Pfam" id="PF05761">
    <property type="entry name" value="5_nucleotid"/>
    <property type="match status" value="1"/>
</dbReference>
<dbReference type="GO" id="GO:0008253">
    <property type="term" value="F:5'-nucleotidase activity"/>
    <property type="evidence" value="ECO:0007669"/>
    <property type="project" value="TreeGrafter"/>
</dbReference>
<evidence type="ECO:0000256" key="3">
    <source>
        <dbReference type="ARBA" id="ARBA00022801"/>
    </source>
</evidence>
<keyword evidence="2" id="KW-0479">Metal-binding</keyword>
<dbReference type="GO" id="GO:0046872">
    <property type="term" value="F:metal ion binding"/>
    <property type="evidence" value="ECO:0007669"/>
    <property type="project" value="UniProtKB-KW"/>
</dbReference>
<protein>
    <submittedName>
        <fullName evidence="5">Cytosolic purine 5'-nucleotidase (Trinotate prediction)</fullName>
    </submittedName>
</protein>
<evidence type="ECO:0000256" key="1">
    <source>
        <dbReference type="ARBA" id="ARBA00009589"/>
    </source>
</evidence>
<dbReference type="NCBIfam" id="TIGR02244">
    <property type="entry name" value="HAD-IG-Ncltidse"/>
    <property type="match status" value="1"/>
</dbReference>
<dbReference type="InterPro" id="IPR023214">
    <property type="entry name" value="HAD_sf"/>
</dbReference>
<evidence type="ECO:0000256" key="4">
    <source>
        <dbReference type="ARBA" id="ARBA00022842"/>
    </source>
</evidence>